<gene>
    <name evidence="5" type="ORF">CLAFUR5_12113</name>
</gene>
<sequence length="334" mass="35553">MTTNRAAWLMSKQAKPFTIGEAPMLKPKKGEVIIRNYAIAMNPVDAGIQNMGILWEEYPAIIGSDLAGEVFQVGPGVTGLQKGDRVIACVGEGAFQLYTAADIRLVAKLPDKISYAQGAVLPLALTTAANIFHPNNLGLSPPQLNPKPNNHTMLVWGGASAVGSCAIQMIKAAGYDVITIASPRNFGYCKELGASAVFDYKDETIVERIVEAFEGKHFAGAFRAIFVSPGVIRDCLQIADKLGRDEKTRVVSTVLPSNMPYTDAVAKLLGGVAPTPNDIGPATWGRWMTPALEKGQLRCKPEPEVVGTGLEAIQEAVNEIGAGVSAKKIVVELP</sequence>
<dbReference type="KEGG" id="ffu:CLAFUR5_12113"/>
<keyword evidence="3" id="KW-0560">Oxidoreductase</keyword>
<dbReference type="GO" id="GO:0016651">
    <property type="term" value="F:oxidoreductase activity, acting on NAD(P)H"/>
    <property type="evidence" value="ECO:0007669"/>
    <property type="project" value="InterPro"/>
</dbReference>
<dbReference type="Pfam" id="PF00107">
    <property type="entry name" value="ADH_zinc_N"/>
    <property type="match status" value="1"/>
</dbReference>
<evidence type="ECO:0000313" key="6">
    <source>
        <dbReference type="Proteomes" id="UP000756132"/>
    </source>
</evidence>
<dbReference type="InterPro" id="IPR013149">
    <property type="entry name" value="ADH-like_C"/>
</dbReference>
<evidence type="ECO:0000256" key="3">
    <source>
        <dbReference type="ARBA" id="ARBA00023002"/>
    </source>
</evidence>
<dbReference type="SUPFAM" id="SSF50129">
    <property type="entry name" value="GroES-like"/>
    <property type="match status" value="1"/>
</dbReference>
<dbReference type="EMBL" id="CP090172">
    <property type="protein sequence ID" value="UJO22745.1"/>
    <property type="molecule type" value="Genomic_DNA"/>
</dbReference>
<dbReference type="InterPro" id="IPR036291">
    <property type="entry name" value="NAD(P)-bd_dom_sf"/>
</dbReference>
<accession>A0A9Q8PHZ1</accession>
<evidence type="ECO:0000259" key="4">
    <source>
        <dbReference type="SMART" id="SM00829"/>
    </source>
</evidence>
<keyword evidence="6" id="KW-1185">Reference proteome</keyword>
<dbReference type="Gene3D" id="3.90.180.10">
    <property type="entry name" value="Medium-chain alcohol dehydrogenases, catalytic domain"/>
    <property type="match status" value="1"/>
</dbReference>
<dbReference type="Proteomes" id="UP000756132">
    <property type="component" value="Chromosome 10"/>
</dbReference>
<dbReference type="InterPro" id="IPR047122">
    <property type="entry name" value="Trans-enoyl_RdTase-like"/>
</dbReference>
<dbReference type="SMART" id="SM00829">
    <property type="entry name" value="PKS_ER"/>
    <property type="match status" value="1"/>
</dbReference>
<dbReference type="GeneID" id="71991991"/>
<dbReference type="InterPro" id="IPR011032">
    <property type="entry name" value="GroES-like_sf"/>
</dbReference>
<organism evidence="5 6">
    <name type="scientific">Passalora fulva</name>
    <name type="common">Tomato leaf mold</name>
    <name type="synonym">Cladosporium fulvum</name>
    <dbReference type="NCBI Taxonomy" id="5499"/>
    <lineage>
        <taxon>Eukaryota</taxon>
        <taxon>Fungi</taxon>
        <taxon>Dikarya</taxon>
        <taxon>Ascomycota</taxon>
        <taxon>Pezizomycotina</taxon>
        <taxon>Dothideomycetes</taxon>
        <taxon>Dothideomycetidae</taxon>
        <taxon>Mycosphaerellales</taxon>
        <taxon>Mycosphaerellaceae</taxon>
        <taxon>Fulvia</taxon>
    </lineage>
</organism>
<evidence type="ECO:0000256" key="1">
    <source>
        <dbReference type="ARBA" id="ARBA00008072"/>
    </source>
</evidence>
<dbReference type="Pfam" id="PF08240">
    <property type="entry name" value="ADH_N"/>
    <property type="match status" value="1"/>
</dbReference>
<reference evidence="5" key="1">
    <citation type="submission" date="2021-12" db="EMBL/GenBank/DDBJ databases">
        <authorList>
            <person name="Zaccaron A."/>
            <person name="Stergiopoulos I."/>
        </authorList>
    </citation>
    <scope>NUCLEOTIDE SEQUENCE</scope>
    <source>
        <strain evidence="5">Race5_Kim</strain>
    </source>
</reference>
<name>A0A9Q8PHZ1_PASFU</name>
<dbReference type="PANTHER" id="PTHR45348:SF2">
    <property type="entry name" value="ZINC-TYPE ALCOHOL DEHYDROGENASE-LIKE PROTEIN C2E1P3.01"/>
    <property type="match status" value="1"/>
</dbReference>
<reference evidence="5" key="2">
    <citation type="journal article" date="2022" name="Microb. Genom.">
        <title>A chromosome-scale genome assembly of the tomato pathogen Cladosporium fulvum reveals a compartmentalized genome architecture and the presence of a dispensable chromosome.</title>
        <authorList>
            <person name="Zaccaron A.Z."/>
            <person name="Chen L.H."/>
            <person name="Samaras A."/>
            <person name="Stergiopoulos I."/>
        </authorList>
    </citation>
    <scope>NUCLEOTIDE SEQUENCE</scope>
    <source>
        <strain evidence="5">Race5_Kim</strain>
    </source>
</reference>
<dbReference type="OrthoDB" id="48317at2759"/>
<evidence type="ECO:0000313" key="5">
    <source>
        <dbReference type="EMBL" id="UJO22745.1"/>
    </source>
</evidence>
<dbReference type="SUPFAM" id="SSF51735">
    <property type="entry name" value="NAD(P)-binding Rossmann-fold domains"/>
    <property type="match status" value="1"/>
</dbReference>
<evidence type="ECO:0000256" key="2">
    <source>
        <dbReference type="ARBA" id="ARBA00011245"/>
    </source>
</evidence>
<protein>
    <submittedName>
        <fullName evidence="5">Dehydrogenase azaJ</fullName>
    </submittedName>
</protein>
<comment type="subunit">
    <text evidence="2">Monomer.</text>
</comment>
<dbReference type="CDD" id="cd08249">
    <property type="entry name" value="enoyl_reductase_like"/>
    <property type="match status" value="1"/>
</dbReference>
<dbReference type="Gene3D" id="3.40.50.720">
    <property type="entry name" value="NAD(P)-binding Rossmann-like Domain"/>
    <property type="match status" value="1"/>
</dbReference>
<dbReference type="PANTHER" id="PTHR45348">
    <property type="entry name" value="HYPOTHETICAL OXIDOREDUCTASE (EUROFUNG)"/>
    <property type="match status" value="1"/>
</dbReference>
<dbReference type="InterPro" id="IPR013154">
    <property type="entry name" value="ADH-like_N"/>
</dbReference>
<dbReference type="AlphaFoldDB" id="A0A9Q8PHZ1"/>
<dbReference type="RefSeq" id="XP_047767111.1">
    <property type="nucleotide sequence ID" value="XM_047911261.1"/>
</dbReference>
<dbReference type="InterPro" id="IPR020843">
    <property type="entry name" value="ER"/>
</dbReference>
<proteinExistence type="inferred from homology"/>
<comment type="similarity">
    <text evidence="1">Belongs to the zinc-containing alcohol dehydrogenase family.</text>
</comment>
<feature type="domain" description="Enoyl reductase (ER)" evidence="4">
    <location>
        <begin position="12"/>
        <end position="331"/>
    </location>
</feature>